<evidence type="ECO:0000256" key="2">
    <source>
        <dbReference type="ARBA" id="ARBA00022448"/>
    </source>
</evidence>
<evidence type="ECO:0000256" key="1">
    <source>
        <dbReference type="ARBA" id="ARBA00004651"/>
    </source>
</evidence>
<dbReference type="PANTHER" id="PTHR11795">
    <property type="entry name" value="BRANCHED-CHAIN AMINO ACID TRANSPORT SYSTEM PERMEASE PROTEIN LIVH"/>
    <property type="match status" value="1"/>
</dbReference>
<comment type="similarity">
    <text evidence="8">Belongs to the binding-protein-dependent transport system permease family. LivHM subfamily.</text>
</comment>
<keyword evidence="3" id="KW-1003">Cell membrane</keyword>
<evidence type="ECO:0000256" key="9">
    <source>
        <dbReference type="SAM" id="Phobius"/>
    </source>
</evidence>
<evidence type="ECO:0000313" key="10">
    <source>
        <dbReference type="EMBL" id="GAA4550774.1"/>
    </source>
</evidence>
<keyword evidence="5" id="KW-0029">Amino-acid transport</keyword>
<feature type="transmembrane region" description="Helical" evidence="9">
    <location>
        <begin position="272"/>
        <end position="293"/>
    </location>
</feature>
<dbReference type="InterPro" id="IPR037294">
    <property type="entry name" value="ABC_BtuC-like"/>
</dbReference>
<feature type="transmembrane region" description="Helical" evidence="9">
    <location>
        <begin position="195"/>
        <end position="215"/>
    </location>
</feature>
<keyword evidence="2" id="KW-0813">Transport</keyword>
<reference evidence="11" key="1">
    <citation type="journal article" date="2019" name="Int. J. Syst. Evol. Microbiol.">
        <title>The Global Catalogue of Microorganisms (GCM) 10K type strain sequencing project: providing services to taxonomists for standard genome sequencing and annotation.</title>
        <authorList>
            <consortium name="The Broad Institute Genomics Platform"/>
            <consortium name="The Broad Institute Genome Sequencing Center for Infectious Disease"/>
            <person name="Wu L."/>
            <person name="Ma J."/>
        </authorList>
    </citation>
    <scope>NUCLEOTIDE SEQUENCE [LARGE SCALE GENOMIC DNA]</scope>
    <source>
        <strain evidence="11">JCM 17906</strain>
    </source>
</reference>
<protein>
    <submittedName>
        <fullName evidence="10">Branched-chain amino acid ABC transporter permease</fullName>
    </submittedName>
</protein>
<evidence type="ECO:0000256" key="6">
    <source>
        <dbReference type="ARBA" id="ARBA00022989"/>
    </source>
</evidence>
<dbReference type="InterPro" id="IPR001851">
    <property type="entry name" value="ABC_transp_permease"/>
</dbReference>
<accession>A0ABP8RXB8</accession>
<feature type="transmembrane region" description="Helical" evidence="9">
    <location>
        <begin position="31"/>
        <end position="51"/>
    </location>
</feature>
<evidence type="ECO:0000256" key="8">
    <source>
        <dbReference type="ARBA" id="ARBA00037998"/>
    </source>
</evidence>
<keyword evidence="6 9" id="KW-1133">Transmembrane helix</keyword>
<dbReference type="RefSeq" id="WP_345420988.1">
    <property type="nucleotide sequence ID" value="NZ_BAABGT010000061.1"/>
</dbReference>
<sequence length="297" mass="30924">MLGQLPNAVALASVYTLFTLGLTLCWGVLNVLNLAHGALFAASAFLAYRLTQVVPGIPLWALLPIMAVGIGLLSALVQVLVFAPIRARGAGEHDVEMRTLIAGVTVAAAITTVGAILTEHQPFALPREALEVTTFDVLGAPVTNVQVLLLVAAVVLACGLLGYVRYTRDGRALRAVAVDRRAARLMGIPVRRLEVQALALSGALAGVAGLFFALYLGAGDAHMGDTLLLKAFAIVILAGVGSLGGAVVFAFVLAFVEAYVGYYAGADLRDVAAFALIIVMLLVRPTGLFPRAIGQRA</sequence>
<evidence type="ECO:0000256" key="3">
    <source>
        <dbReference type="ARBA" id="ARBA00022475"/>
    </source>
</evidence>
<feature type="transmembrane region" description="Helical" evidence="9">
    <location>
        <begin position="6"/>
        <end position="24"/>
    </location>
</feature>
<dbReference type="InterPro" id="IPR052157">
    <property type="entry name" value="BCAA_transport_permease"/>
</dbReference>
<keyword evidence="11" id="KW-1185">Reference proteome</keyword>
<gene>
    <name evidence="10" type="ORF">GCM10023175_41470</name>
</gene>
<dbReference type="Pfam" id="PF02653">
    <property type="entry name" value="BPD_transp_2"/>
    <property type="match status" value="1"/>
</dbReference>
<dbReference type="Proteomes" id="UP001501598">
    <property type="component" value="Unassembled WGS sequence"/>
</dbReference>
<feature type="transmembrane region" description="Helical" evidence="9">
    <location>
        <begin position="145"/>
        <end position="164"/>
    </location>
</feature>
<evidence type="ECO:0000256" key="4">
    <source>
        <dbReference type="ARBA" id="ARBA00022692"/>
    </source>
</evidence>
<evidence type="ECO:0000256" key="5">
    <source>
        <dbReference type="ARBA" id="ARBA00022970"/>
    </source>
</evidence>
<dbReference type="CDD" id="cd06582">
    <property type="entry name" value="TM_PBP1_LivH_like"/>
    <property type="match status" value="1"/>
</dbReference>
<proteinExistence type="inferred from homology"/>
<comment type="subcellular location">
    <subcellularLocation>
        <location evidence="1">Cell membrane</location>
        <topology evidence="1">Multi-pass membrane protein</topology>
    </subcellularLocation>
</comment>
<keyword evidence="7 9" id="KW-0472">Membrane</keyword>
<name>A0ABP8RXB8_9PSEU</name>
<feature type="transmembrane region" description="Helical" evidence="9">
    <location>
        <begin position="97"/>
        <end position="117"/>
    </location>
</feature>
<evidence type="ECO:0000256" key="7">
    <source>
        <dbReference type="ARBA" id="ARBA00023136"/>
    </source>
</evidence>
<feature type="transmembrane region" description="Helical" evidence="9">
    <location>
        <begin position="227"/>
        <end position="260"/>
    </location>
</feature>
<keyword evidence="4 9" id="KW-0812">Transmembrane</keyword>
<dbReference type="PANTHER" id="PTHR11795:SF452">
    <property type="entry name" value="ABC TRANSPORTER PERMEASE PROTEIN"/>
    <property type="match status" value="1"/>
</dbReference>
<organism evidence="10 11">
    <name type="scientific">Pseudonocardia xishanensis</name>
    <dbReference type="NCBI Taxonomy" id="630995"/>
    <lineage>
        <taxon>Bacteria</taxon>
        <taxon>Bacillati</taxon>
        <taxon>Actinomycetota</taxon>
        <taxon>Actinomycetes</taxon>
        <taxon>Pseudonocardiales</taxon>
        <taxon>Pseudonocardiaceae</taxon>
        <taxon>Pseudonocardia</taxon>
    </lineage>
</organism>
<comment type="caution">
    <text evidence="10">The sequence shown here is derived from an EMBL/GenBank/DDBJ whole genome shotgun (WGS) entry which is preliminary data.</text>
</comment>
<dbReference type="EMBL" id="BAABGT010000061">
    <property type="protein sequence ID" value="GAA4550774.1"/>
    <property type="molecule type" value="Genomic_DNA"/>
</dbReference>
<feature type="transmembrane region" description="Helical" evidence="9">
    <location>
        <begin position="57"/>
        <end position="85"/>
    </location>
</feature>
<evidence type="ECO:0000313" key="11">
    <source>
        <dbReference type="Proteomes" id="UP001501598"/>
    </source>
</evidence>
<dbReference type="Gene3D" id="1.10.3470.10">
    <property type="entry name" value="ABC transporter involved in vitamin B12 uptake, BtuC"/>
    <property type="match status" value="1"/>
</dbReference>